<dbReference type="OrthoDB" id="9792800at2"/>
<evidence type="ECO:0000313" key="3">
    <source>
        <dbReference type="EMBL" id="SDC56720.1"/>
    </source>
</evidence>
<dbReference type="Gene3D" id="3.40.50.300">
    <property type="entry name" value="P-loop containing nucleotide triphosphate hydrolases"/>
    <property type="match status" value="1"/>
</dbReference>
<dbReference type="EMBL" id="FMYP01000037">
    <property type="protein sequence ID" value="SDC56720.1"/>
    <property type="molecule type" value="Genomic_DNA"/>
</dbReference>
<feature type="domain" description="OLD protein-like TOPRIM" evidence="2">
    <location>
        <begin position="361"/>
        <end position="424"/>
    </location>
</feature>
<keyword evidence="3" id="KW-0540">Nuclease</keyword>
<feature type="domain" description="Endonuclease GajA/Old nuclease/RecF-like AAA" evidence="1">
    <location>
        <begin position="4"/>
        <end position="312"/>
    </location>
</feature>
<accession>A0A1G6MMI0</accession>
<dbReference type="PANTHER" id="PTHR43581:SF4">
    <property type="entry name" value="ATP_GTP PHOSPHATASE"/>
    <property type="match status" value="1"/>
</dbReference>
<dbReference type="CDD" id="cd01026">
    <property type="entry name" value="TOPRIM_OLD"/>
    <property type="match status" value="1"/>
</dbReference>
<dbReference type="InterPro" id="IPR034139">
    <property type="entry name" value="TOPRIM_OLD"/>
</dbReference>
<sequence length="520" mass="59599">MKFITRLKLKNFKRFQTFIVDFDDKLNILVGDNESGKSSIIEAINLVLSGSRSKVESTGLENVFNSQVIKDFLISDKKYESLPTLFIELYFNEQNNPDLNGKNNSDETICDGLKLEIIPNDELSKDIQEILKQAEPVFPFEFYTIKFNTFSAEAYSGYRKYLRHILVDNAQISSEYAIKEYVKDMYGAFANSVEQNIHHNEYRKHKEAFKKNILKDLNARVPTYDFSIRSNSKANLETDLTLTENDISIENKGKGIQCFIKTEFALSRTQENLDVILLEEPENHLSHINMKKLIRKISDTSEKQIFISTHSNLISTRLNLRNSILLNSNSEIPVLLKDIDETTSKFFIKAPDNNILEFVLSKKVILVEGDAEFILLESFFNNVKGAALELSDIHIISVDGTSFKRYLEIAKVLKIKTAVVRDNDGDYQNNCVDNFSDYKAFSFIRVFSEEDPKLSTFEISLYNTNNAICDELFSAGRVKLSVLEFMLKNKAEVAFQLLDKKANTISTPTYIKSAIEWISE</sequence>
<dbReference type="AlphaFoldDB" id="A0A1G6MMI0"/>
<dbReference type="InterPro" id="IPR027417">
    <property type="entry name" value="P-loop_NTPase"/>
</dbReference>
<proteinExistence type="predicted"/>
<dbReference type="InterPro" id="IPR041685">
    <property type="entry name" value="AAA_GajA/Old/RecF-like"/>
</dbReference>
<dbReference type="GO" id="GO:0004519">
    <property type="term" value="F:endonuclease activity"/>
    <property type="evidence" value="ECO:0007669"/>
    <property type="project" value="UniProtKB-KW"/>
</dbReference>
<evidence type="ECO:0000259" key="1">
    <source>
        <dbReference type="Pfam" id="PF13175"/>
    </source>
</evidence>
<gene>
    <name evidence="3" type="ORF">SAMN05216323_103718</name>
</gene>
<dbReference type="RefSeq" id="WP_092438750.1">
    <property type="nucleotide sequence ID" value="NZ_FMYP01000037.1"/>
</dbReference>
<dbReference type="Pfam" id="PF13175">
    <property type="entry name" value="AAA_15"/>
    <property type="match status" value="1"/>
</dbReference>
<keyword evidence="3" id="KW-0255">Endonuclease</keyword>
<dbReference type="STRING" id="1640674.SAMN05216323_103718"/>
<dbReference type="InterPro" id="IPR051396">
    <property type="entry name" value="Bact_Antivir_Def_Nuclease"/>
</dbReference>
<keyword evidence="3" id="KW-0378">Hydrolase</keyword>
<evidence type="ECO:0000313" key="4">
    <source>
        <dbReference type="Proteomes" id="UP000199452"/>
    </source>
</evidence>
<protein>
    <submittedName>
        <fullName evidence="3">Predicted ATP-dependent endonuclease of the OLD family, contains P-loop ATPase and TOPRIM domains</fullName>
    </submittedName>
</protein>
<dbReference type="PANTHER" id="PTHR43581">
    <property type="entry name" value="ATP/GTP PHOSPHATASE"/>
    <property type="match status" value="1"/>
</dbReference>
<organism evidence="3 4">
    <name type="scientific">Williamwhitmania taraxaci</name>
    <dbReference type="NCBI Taxonomy" id="1640674"/>
    <lineage>
        <taxon>Bacteria</taxon>
        <taxon>Pseudomonadati</taxon>
        <taxon>Bacteroidota</taxon>
        <taxon>Bacteroidia</taxon>
        <taxon>Bacteroidales</taxon>
        <taxon>Williamwhitmaniaceae</taxon>
        <taxon>Williamwhitmania</taxon>
    </lineage>
</organism>
<evidence type="ECO:0000259" key="2">
    <source>
        <dbReference type="Pfam" id="PF20469"/>
    </source>
</evidence>
<name>A0A1G6MMI0_9BACT</name>
<keyword evidence="4" id="KW-1185">Reference proteome</keyword>
<dbReference type="Pfam" id="PF20469">
    <property type="entry name" value="OLD-like_TOPRIM"/>
    <property type="match status" value="1"/>
</dbReference>
<dbReference type="Proteomes" id="UP000199452">
    <property type="component" value="Unassembled WGS sequence"/>
</dbReference>
<reference evidence="3 4" key="1">
    <citation type="submission" date="2016-09" db="EMBL/GenBank/DDBJ databases">
        <authorList>
            <person name="Capua I."/>
            <person name="De Benedictis P."/>
            <person name="Joannis T."/>
            <person name="Lombin L.H."/>
            <person name="Cattoli G."/>
        </authorList>
    </citation>
    <scope>NUCLEOTIDE SEQUENCE [LARGE SCALE GENOMIC DNA]</scope>
    <source>
        <strain evidence="3 4">A7P-90m</strain>
    </source>
</reference>
<dbReference type="SUPFAM" id="SSF52540">
    <property type="entry name" value="P-loop containing nucleoside triphosphate hydrolases"/>
    <property type="match status" value="1"/>
</dbReference>